<comment type="caution">
    <text evidence="8">The sequence shown here is derived from an EMBL/GenBank/DDBJ whole genome shotgun (WGS) entry which is preliminary data.</text>
</comment>
<dbReference type="Proteomes" id="UP000285159">
    <property type="component" value="Unassembled WGS sequence"/>
</dbReference>
<evidence type="ECO:0008006" key="10">
    <source>
        <dbReference type="Google" id="ProtNLM"/>
    </source>
</evidence>
<keyword evidence="5 7" id="KW-1133">Transmembrane helix</keyword>
<dbReference type="Pfam" id="PF01697">
    <property type="entry name" value="Glyco_transf_92"/>
    <property type="match status" value="1"/>
</dbReference>
<dbReference type="EMBL" id="QRWP01000005">
    <property type="protein sequence ID" value="RGT33771.1"/>
    <property type="molecule type" value="Genomic_DNA"/>
</dbReference>
<dbReference type="PANTHER" id="PTHR21461:SF69">
    <property type="entry name" value="GLYCOSYLTRANSFERASE FAMILY 92 PROTEIN"/>
    <property type="match status" value="1"/>
</dbReference>
<evidence type="ECO:0000313" key="9">
    <source>
        <dbReference type="Proteomes" id="UP000285159"/>
    </source>
</evidence>
<dbReference type="GO" id="GO:0016757">
    <property type="term" value="F:glycosyltransferase activity"/>
    <property type="evidence" value="ECO:0007669"/>
    <property type="project" value="UniProtKB-KW"/>
</dbReference>
<accession>A0A412N588</accession>
<evidence type="ECO:0000256" key="7">
    <source>
        <dbReference type="SAM" id="Phobius"/>
    </source>
</evidence>
<dbReference type="AlphaFoldDB" id="A0A412N588"/>
<comment type="subcellular location">
    <subcellularLocation>
        <location evidence="1">Membrane</location>
        <topology evidence="1">Single-pass membrane protein</topology>
    </subcellularLocation>
</comment>
<evidence type="ECO:0000256" key="4">
    <source>
        <dbReference type="ARBA" id="ARBA00022692"/>
    </source>
</evidence>
<evidence type="ECO:0000256" key="6">
    <source>
        <dbReference type="ARBA" id="ARBA00023136"/>
    </source>
</evidence>
<protein>
    <recommendedName>
        <fullName evidence="10">Glycosyltransferase</fullName>
    </recommendedName>
</protein>
<dbReference type="PANTHER" id="PTHR21461">
    <property type="entry name" value="GLYCOSYLTRANSFERASE FAMILY 92 PROTEIN"/>
    <property type="match status" value="1"/>
</dbReference>
<evidence type="ECO:0000256" key="1">
    <source>
        <dbReference type="ARBA" id="ARBA00004167"/>
    </source>
</evidence>
<evidence type="ECO:0000313" key="8">
    <source>
        <dbReference type="EMBL" id="RGT33771.1"/>
    </source>
</evidence>
<reference evidence="8 9" key="1">
    <citation type="submission" date="2018-08" db="EMBL/GenBank/DDBJ databases">
        <title>A genome reference for cultivated species of the human gut microbiota.</title>
        <authorList>
            <person name="Zou Y."/>
            <person name="Xue W."/>
            <person name="Luo G."/>
        </authorList>
    </citation>
    <scope>NUCLEOTIDE SEQUENCE [LARGE SCALE GENOMIC DNA]</scope>
    <source>
        <strain evidence="8 9">AF19-1AC</strain>
    </source>
</reference>
<feature type="transmembrane region" description="Helical" evidence="7">
    <location>
        <begin position="12"/>
        <end position="32"/>
    </location>
</feature>
<gene>
    <name evidence="8" type="ORF">DWX38_08310</name>
</gene>
<evidence type="ECO:0000256" key="3">
    <source>
        <dbReference type="ARBA" id="ARBA00022679"/>
    </source>
</evidence>
<organism evidence="8 9">
    <name type="scientific">Bacteroides clarus</name>
    <dbReference type="NCBI Taxonomy" id="626929"/>
    <lineage>
        <taxon>Bacteria</taxon>
        <taxon>Pseudomonadati</taxon>
        <taxon>Bacteroidota</taxon>
        <taxon>Bacteroidia</taxon>
        <taxon>Bacteroidales</taxon>
        <taxon>Bacteroidaceae</taxon>
        <taxon>Bacteroides</taxon>
    </lineage>
</organism>
<keyword evidence="3" id="KW-0808">Transferase</keyword>
<evidence type="ECO:0000256" key="2">
    <source>
        <dbReference type="ARBA" id="ARBA00022676"/>
    </source>
</evidence>
<sequence length="315" mass="38939">MFKKNSMQIKRAIRVVLATIYNIIYSCILCFVTKPRYKKKYNYVICAIFKDEAPFLKEWIEYHLMLGFEHIYMYNNKSSDRYNDILNPYIIENKVTLIDWPYDQSQILAYQNYYEVYRNEAQWVSFLDIDEFFCPKYKNSIGEWLKEYERYPVVLIYWKMFGSSGRMKHDYQNLVIEQYNVSWDYLYHVGKCLINTDYDIVKYDASTHHAPMVYFFLGKFRFKIPPINVFKKFIMFDIHFTPKRECQKATMQINHYWSKAWDIFDAKRRRTDVFFKDNPKKNLDYYYYHEHKNRVSDYQIYRFLIQLKLRLKLYE</sequence>
<keyword evidence="6 7" id="KW-0472">Membrane</keyword>
<dbReference type="GO" id="GO:0016020">
    <property type="term" value="C:membrane"/>
    <property type="evidence" value="ECO:0007669"/>
    <property type="project" value="UniProtKB-SubCell"/>
</dbReference>
<dbReference type="InterPro" id="IPR008166">
    <property type="entry name" value="Glyco_transf_92"/>
</dbReference>
<dbReference type="PROSITE" id="PS51257">
    <property type="entry name" value="PROKAR_LIPOPROTEIN"/>
    <property type="match status" value="1"/>
</dbReference>
<keyword evidence="4 7" id="KW-0812">Transmembrane</keyword>
<keyword evidence="2" id="KW-0328">Glycosyltransferase</keyword>
<evidence type="ECO:0000256" key="5">
    <source>
        <dbReference type="ARBA" id="ARBA00022989"/>
    </source>
</evidence>
<name>A0A412N588_9BACE</name>
<dbReference type="GO" id="GO:0005737">
    <property type="term" value="C:cytoplasm"/>
    <property type="evidence" value="ECO:0007669"/>
    <property type="project" value="TreeGrafter"/>
</dbReference>
<proteinExistence type="predicted"/>